<dbReference type="InterPro" id="IPR052166">
    <property type="entry name" value="Diverse_Acyl-CoA_DH"/>
</dbReference>
<dbReference type="PANTHER" id="PTHR42803:SF1">
    <property type="entry name" value="BROAD-SPECIFICITY LINEAR ACYL-COA DEHYDROGENASE FADE5"/>
    <property type="match status" value="1"/>
</dbReference>
<dbReference type="KEGG" id="tsv:DSM104635_01036"/>
<evidence type="ECO:0000256" key="5">
    <source>
        <dbReference type="ARBA" id="ARBA00023002"/>
    </source>
</evidence>
<accession>A0A6I6MHB3</accession>
<evidence type="ECO:0000256" key="8">
    <source>
        <dbReference type="ARBA" id="ARBA00066694"/>
    </source>
</evidence>
<feature type="domain" description="Acyl-CoA dehydrogenase/oxidase N-terminal" evidence="13">
    <location>
        <begin position="76"/>
        <end position="158"/>
    </location>
</feature>
<dbReference type="Gene3D" id="1.10.540.10">
    <property type="entry name" value="Acyl-CoA dehydrogenase/oxidase, N-terminal domain"/>
    <property type="match status" value="1"/>
</dbReference>
<dbReference type="InterPro" id="IPR009075">
    <property type="entry name" value="AcylCo_DH/oxidase_C"/>
</dbReference>
<keyword evidence="4 10" id="KW-0274">FAD</keyword>
<protein>
    <recommendedName>
        <fullName evidence="9">3-methylmercaptopropionyl-CoA dehydrogenase</fullName>
        <ecNumber evidence="8">1.3.99.41</ecNumber>
    </recommendedName>
</protein>
<dbReference type="Pfam" id="PF02770">
    <property type="entry name" value="Acyl-CoA_dh_M"/>
    <property type="match status" value="1"/>
</dbReference>
<evidence type="ECO:0000256" key="3">
    <source>
        <dbReference type="ARBA" id="ARBA00022630"/>
    </source>
</evidence>
<evidence type="ECO:0000313" key="15">
    <source>
        <dbReference type="EMBL" id="QGZ94220.1"/>
    </source>
</evidence>
<dbReference type="Gene3D" id="2.40.110.10">
    <property type="entry name" value="Butyryl-CoA Dehydrogenase, subunit A, domain 2"/>
    <property type="match status" value="1"/>
</dbReference>
<organism evidence="15 16">
    <name type="scientific">Terricaulis silvestris</name>
    <dbReference type="NCBI Taxonomy" id="2686094"/>
    <lineage>
        <taxon>Bacteria</taxon>
        <taxon>Pseudomonadati</taxon>
        <taxon>Pseudomonadota</taxon>
        <taxon>Alphaproteobacteria</taxon>
        <taxon>Caulobacterales</taxon>
        <taxon>Caulobacteraceae</taxon>
        <taxon>Terricaulis</taxon>
    </lineage>
</organism>
<gene>
    <name evidence="15" type="primary">mmgC_2</name>
    <name evidence="15" type="ORF">DSM104635_01036</name>
</gene>
<dbReference type="InterPro" id="IPR025878">
    <property type="entry name" value="Acyl-CoA_dh-like_C_dom"/>
</dbReference>
<evidence type="ECO:0000259" key="14">
    <source>
        <dbReference type="Pfam" id="PF12806"/>
    </source>
</evidence>
<proteinExistence type="inferred from homology"/>
<evidence type="ECO:0000256" key="2">
    <source>
        <dbReference type="ARBA" id="ARBA00009347"/>
    </source>
</evidence>
<dbReference type="FunFam" id="2.40.110.10:FF:000031">
    <property type="entry name" value="Acyl-CoA dehydrogenase, putative"/>
    <property type="match status" value="1"/>
</dbReference>
<dbReference type="EC" id="1.3.99.41" evidence="8"/>
<dbReference type="GO" id="GO:0016627">
    <property type="term" value="F:oxidoreductase activity, acting on the CH-CH group of donors"/>
    <property type="evidence" value="ECO:0007669"/>
    <property type="project" value="InterPro"/>
</dbReference>
<dbReference type="InterPro" id="IPR036250">
    <property type="entry name" value="AcylCo_DH-like_C"/>
</dbReference>
<dbReference type="PANTHER" id="PTHR42803">
    <property type="entry name" value="ACYL-COA DEHYDROGENASE"/>
    <property type="match status" value="1"/>
</dbReference>
<evidence type="ECO:0000259" key="13">
    <source>
        <dbReference type="Pfam" id="PF02771"/>
    </source>
</evidence>
<dbReference type="GO" id="GO:0050660">
    <property type="term" value="F:flavin adenine dinucleotide binding"/>
    <property type="evidence" value="ECO:0007669"/>
    <property type="project" value="InterPro"/>
</dbReference>
<evidence type="ECO:0000259" key="12">
    <source>
        <dbReference type="Pfam" id="PF02770"/>
    </source>
</evidence>
<evidence type="ECO:0000256" key="6">
    <source>
        <dbReference type="ARBA" id="ARBA00051388"/>
    </source>
</evidence>
<dbReference type="InterPro" id="IPR046373">
    <property type="entry name" value="Acyl-CoA_Oxase/DH_mid-dom_sf"/>
</dbReference>
<dbReference type="InterPro" id="IPR009100">
    <property type="entry name" value="AcylCoA_DH/oxidase_NM_dom_sf"/>
</dbReference>
<evidence type="ECO:0000256" key="10">
    <source>
        <dbReference type="RuleBase" id="RU362125"/>
    </source>
</evidence>
<dbReference type="InterPro" id="IPR013786">
    <property type="entry name" value="AcylCoA_DH/ox_N"/>
</dbReference>
<sequence>MPSYTAPLREYRFLLKDVLDIERYSNLPGFSDAPMDLIDQVLEEGAKFCEGVLAPLNKVGDEHGCKRRDDGSVETPPGFKEAYKQFTDGGWSALSSDPNYGGQGMPHVVAMAWSEMCSSANMAFTMYPGLSHGAYAAIHHHGSDEQKQTYLPKLVSGEWTGTMNLTEPHCGTDLGMLRTKAIPQADGSYRITGQKIFISAGEHDLAPNIIHLVLARIEGAPQGTKGISLFIVPKFVLDKDGNPDTRNGVVCGKIEEKMGIHGNSTCVLNYDDATGYLVGVENKGLQGMFVMMNVARLGVGLQGLSQSEVAYQNGVAYAKDRLQGRSITGAKNPNGPADPIIVHPDIRRMLMDAKAFNEAARAFAFWTALYGDLLTNSPDEKVREKADDYMGLMTPVIKSYLTDKGYANATNCQQIFGGHGYIEEHGMSQFVRDARIAMIYEGANGIQALDLVGRKLGANGGRALFAFFKEIDEWCEANEADAELKSFTDALRSTKAQMQDGAMWLMQNGMSNFDNAGAASHDFLNLFGITALTYMWALQAKAALAAKKNGGAADPYYDTKLATGRYFLARMTPDAGAHLAKLKSGADPVMALSAEQF</sequence>
<keyword evidence="3 10" id="KW-0285">Flavoprotein</keyword>
<evidence type="ECO:0000256" key="9">
    <source>
        <dbReference type="ARBA" id="ARBA00069043"/>
    </source>
</evidence>
<comment type="similarity">
    <text evidence="2 10">Belongs to the acyl-CoA dehydrogenase family.</text>
</comment>
<dbReference type="Proteomes" id="UP000431269">
    <property type="component" value="Chromosome"/>
</dbReference>
<dbReference type="InterPro" id="IPR037069">
    <property type="entry name" value="AcylCoA_DH/ox_N_sf"/>
</dbReference>
<dbReference type="SUPFAM" id="SSF56645">
    <property type="entry name" value="Acyl-CoA dehydrogenase NM domain-like"/>
    <property type="match status" value="1"/>
</dbReference>
<name>A0A6I6MHB3_9CAUL</name>
<dbReference type="RefSeq" id="WP_158765173.1">
    <property type="nucleotide sequence ID" value="NZ_CP047045.1"/>
</dbReference>
<evidence type="ECO:0000256" key="4">
    <source>
        <dbReference type="ARBA" id="ARBA00022827"/>
    </source>
</evidence>
<evidence type="ECO:0000256" key="7">
    <source>
        <dbReference type="ARBA" id="ARBA00058683"/>
    </source>
</evidence>
<dbReference type="Pfam" id="PF02771">
    <property type="entry name" value="Acyl-CoA_dh_N"/>
    <property type="match status" value="1"/>
</dbReference>
<keyword evidence="16" id="KW-1185">Reference proteome</keyword>
<dbReference type="Gene3D" id="1.20.140.10">
    <property type="entry name" value="Butyryl-CoA Dehydrogenase, subunit A, domain 3"/>
    <property type="match status" value="1"/>
</dbReference>
<dbReference type="AlphaFoldDB" id="A0A6I6MHB3"/>
<comment type="catalytic activity">
    <reaction evidence="6">
        <text>3-(methylsulfanyl)propanoyl-CoA + oxidized [electron-transfer flavoprotein] + H(+) = 3-(methylsulfanyl)acryloyl-CoA + reduced [electron-transfer flavoprotein]</text>
        <dbReference type="Rhea" id="RHEA:52612"/>
        <dbReference type="Rhea" id="RHEA-COMP:10685"/>
        <dbReference type="Rhea" id="RHEA-COMP:10686"/>
        <dbReference type="ChEBI" id="CHEBI:15378"/>
        <dbReference type="ChEBI" id="CHEBI:57692"/>
        <dbReference type="ChEBI" id="CHEBI:58307"/>
        <dbReference type="ChEBI" id="CHEBI:82815"/>
        <dbReference type="ChEBI" id="CHEBI:84994"/>
        <dbReference type="EC" id="1.3.99.41"/>
    </reaction>
    <physiologicalReaction direction="left-to-right" evidence="6">
        <dbReference type="Rhea" id="RHEA:52613"/>
    </physiologicalReaction>
</comment>
<dbReference type="InterPro" id="IPR006091">
    <property type="entry name" value="Acyl-CoA_Oxase/DH_mid-dom"/>
</dbReference>
<dbReference type="EMBL" id="CP047045">
    <property type="protein sequence ID" value="QGZ94220.1"/>
    <property type="molecule type" value="Genomic_DNA"/>
</dbReference>
<evidence type="ECO:0000256" key="1">
    <source>
        <dbReference type="ARBA" id="ARBA00001974"/>
    </source>
</evidence>
<dbReference type="Pfam" id="PF00441">
    <property type="entry name" value="Acyl-CoA_dh_1"/>
    <property type="match status" value="1"/>
</dbReference>
<keyword evidence="5 10" id="KW-0560">Oxidoreductase</keyword>
<dbReference type="SUPFAM" id="SSF47203">
    <property type="entry name" value="Acyl-CoA dehydrogenase C-terminal domain-like"/>
    <property type="match status" value="1"/>
</dbReference>
<dbReference type="Pfam" id="PF12806">
    <property type="entry name" value="Acyl-CoA_dh_C"/>
    <property type="match status" value="1"/>
</dbReference>
<feature type="domain" description="Acetyl-CoA dehydrogenase-like C-terminal" evidence="14">
    <location>
        <begin position="467"/>
        <end position="592"/>
    </location>
</feature>
<comment type="function">
    <text evidence="7">Involved in the assimilation of dimethylsulphoniopropionate (DMSP), an important compound in the fixation of carbon in marine phytoplankton, by mediating the conversion of 3-(methylthio)propanoyl-CoA (MMPA-CoA) to 3-(methylthio)acryloyl-CoA (MTA-CoA).</text>
</comment>
<comment type="cofactor">
    <cofactor evidence="1 10">
        <name>FAD</name>
        <dbReference type="ChEBI" id="CHEBI:57692"/>
    </cofactor>
</comment>
<evidence type="ECO:0000313" key="16">
    <source>
        <dbReference type="Proteomes" id="UP000431269"/>
    </source>
</evidence>
<evidence type="ECO:0000259" key="11">
    <source>
        <dbReference type="Pfam" id="PF00441"/>
    </source>
</evidence>
<feature type="domain" description="Acyl-CoA oxidase/dehydrogenase middle" evidence="12">
    <location>
        <begin position="163"/>
        <end position="272"/>
    </location>
</feature>
<reference evidence="16" key="1">
    <citation type="submission" date="2019-12" db="EMBL/GenBank/DDBJ databases">
        <title>Complete genome of Terracaulis silvestris 0127_4.</title>
        <authorList>
            <person name="Vieira S."/>
            <person name="Riedel T."/>
            <person name="Sproer C."/>
            <person name="Pascual J."/>
            <person name="Boedeker C."/>
            <person name="Overmann J."/>
        </authorList>
    </citation>
    <scope>NUCLEOTIDE SEQUENCE [LARGE SCALE GENOMIC DNA]</scope>
    <source>
        <strain evidence="16">0127_4</strain>
    </source>
</reference>
<feature type="domain" description="Acyl-CoA dehydrogenase/oxidase C-terminal" evidence="11">
    <location>
        <begin position="282"/>
        <end position="451"/>
    </location>
</feature>